<sequence length="546" mass="61679">MTTYYPALNELFVFLNTTITQISRYTSRIPGSSILLKYVKNSHQDDPYRSLLELLLACFVVWYLFAKKYRTDNFIELTRQEVEELVDEWQPEPLVTSLSEKQRWELEKTPVIVGPPGHKPKMSNGDTVINLASFDFLGLSNNELIKEKAIKTLREYGVGACGPPGFYGTMDVHTEFERNISKFLGTEESILYSQGFSTISSAIPSFCKRGDIIIVQKGIQISRSIVKWFNHNDMNDLERILKEIRAEDIETGRQLTRRFIVTEGIFQNFGDIAPLPELIELKKKYKYRIILDESLSVGTLGQRGAGLTDYFNIKTSDVDMIVGSMCHALCSSGGFCSGSHEITDYQRISGPAYCFSAALPAPLAVSASESLAFLSQNTHLLVNLQENSRAFRNMFKDMNNYVRLDGAADSPVLHLRLNKQVLDFSEGNDDDNDNINSNRLYNYHGRRHNNNLSETSDDSDKADRVLQEIVDKAMNNGVLLTRAKYVRDQEHFGIEPSIRICISASFTKKEVENIAITLKNVITNVLRSKTREIPSATSTAYTNGTK</sequence>
<dbReference type="PANTHER" id="PTHR13693:SF2">
    <property type="entry name" value="SERINE PALMITOYLTRANSFERASE 1"/>
    <property type="match status" value="1"/>
</dbReference>
<evidence type="ECO:0000256" key="9">
    <source>
        <dbReference type="ARBA" id="ARBA00023098"/>
    </source>
</evidence>
<evidence type="ECO:0000256" key="2">
    <source>
        <dbReference type="ARBA" id="ARBA00004760"/>
    </source>
</evidence>
<dbReference type="GO" id="GO:0005783">
    <property type="term" value="C:endoplasmic reticulum"/>
    <property type="evidence" value="ECO:0007669"/>
    <property type="project" value="TreeGrafter"/>
</dbReference>
<dbReference type="EMBL" id="CAJVPL010001988">
    <property type="protein sequence ID" value="CAG8595191.1"/>
    <property type="molecule type" value="Genomic_DNA"/>
</dbReference>
<dbReference type="Pfam" id="PF00155">
    <property type="entry name" value="Aminotran_1_2"/>
    <property type="match status" value="1"/>
</dbReference>
<name>A0A9N9GDV8_9GLOM</name>
<dbReference type="EC" id="2.3.1.50" evidence="5"/>
<evidence type="ECO:0000256" key="10">
    <source>
        <dbReference type="ARBA" id="ARBA00023315"/>
    </source>
</evidence>
<dbReference type="PANTHER" id="PTHR13693">
    <property type="entry name" value="CLASS II AMINOTRANSFERASE/8-AMINO-7-OXONONANOATE SYNTHASE"/>
    <property type="match status" value="1"/>
</dbReference>
<keyword evidence="9" id="KW-0443">Lipid metabolism</keyword>
<dbReference type="InterPro" id="IPR015424">
    <property type="entry name" value="PyrdxlP-dep_Trfase"/>
</dbReference>
<dbReference type="GO" id="GO:0016020">
    <property type="term" value="C:membrane"/>
    <property type="evidence" value="ECO:0007669"/>
    <property type="project" value="GOC"/>
</dbReference>
<accession>A0A9N9GDV8</accession>
<dbReference type="AlphaFoldDB" id="A0A9N9GDV8"/>
<dbReference type="Proteomes" id="UP000789831">
    <property type="component" value="Unassembled WGS sequence"/>
</dbReference>
<comment type="cofactor">
    <cofactor evidence="1">
        <name>pyridoxal 5'-phosphate</name>
        <dbReference type="ChEBI" id="CHEBI:597326"/>
    </cofactor>
</comment>
<proteinExistence type="inferred from homology"/>
<evidence type="ECO:0000313" key="12">
    <source>
        <dbReference type="EMBL" id="CAG8595191.1"/>
    </source>
</evidence>
<protein>
    <recommendedName>
        <fullName evidence="5">serine C-palmitoyltransferase</fullName>
        <ecNumber evidence="5">2.3.1.50</ecNumber>
    </recommendedName>
</protein>
<dbReference type="Gene3D" id="3.90.1150.10">
    <property type="entry name" value="Aspartate Aminotransferase, domain 1"/>
    <property type="match status" value="1"/>
</dbReference>
<dbReference type="GO" id="GO:0046512">
    <property type="term" value="P:sphingosine biosynthetic process"/>
    <property type="evidence" value="ECO:0007669"/>
    <property type="project" value="TreeGrafter"/>
</dbReference>
<dbReference type="InterPro" id="IPR050087">
    <property type="entry name" value="AON_synthase_class-II"/>
</dbReference>
<evidence type="ECO:0000256" key="7">
    <source>
        <dbReference type="ARBA" id="ARBA00022898"/>
    </source>
</evidence>
<gene>
    <name evidence="12" type="ORF">AGERDE_LOCUS8813</name>
</gene>
<keyword evidence="6" id="KW-0808">Transferase</keyword>
<comment type="similarity">
    <text evidence="4">Belongs to the class-II pyridoxal-phosphate-dependent aminotransferase family.</text>
</comment>
<evidence type="ECO:0000256" key="8">
    <source>
        <dbReference type="ARBA" id="ARBA00022919"/>
    </source>
</evidence>
<evidence type="ECO:0000313" key="13">
    <source>
        <dbReference type="Proteomes" id="UP000789831"/>
    </source>
</evidence>
<comment type="caution">
    <text evidence="12">The sequence shown here is derived from an EMBL/GenBank/DDBJ whole genome shotgun (WGS) entry which is preliminary data.</text>
</comment>
<reference evidence="12" key="1">
    <citation type="submission" date="2021-06" db="EMBL/GenBank/DDBJ databases">
        <authorList>
            <person name="Kallberg Y."/>
            <person name="Tangrot J."/>
            <person name="Rosling A."/>
        </authorList>
    </citation>
    <scope>NUCLEOTIDE SEQUENCE</scope>
    <source>
        <strain evidence="12">MT106</strain>
    </source>
</reference>
<keyword evidence="13" id="KW-1185">Reference proteome</keyword>
<feature type="domain" description="Aminotransferase class I/classII large" evidence="11">
    <location>
        <begin position="127"/>
        <end position="515"/>
    </location>
</feature>
<dbReference type="OrthoDB" id="3168162at2759"/>
<keyword evidence="10" id="KW-0012">Acyltransferase</keyword>
<keyword evidence="8" id="KW-0746">Sphingolipid metabolism</keyword>
<evidence type="ECO:0000256" key="1">
    <source>
        <dbReference type="ARBA" id="ARBA00001933"/>
    </source>
</evidence>
<dbReference type="GO" id="GO:0030170">
    <property type="term" value="F:pyridoxal phosphate binding"/>
    <property type="evidence" value="ECO:0007669"/>
    <property type="project" value="InterPro"/>
</dbReference>
<evidence type="ECO:0000256" key="6">
    <source>
        <dbReference type="ARBA" id="ARBA00022679"/>
    </source>
</evidence>
<dbReference type="SUPFAM" id="SSF53383">
    <property type="entry name" value="PLP-dependent transferases"/>
    <property type="match status" value="1"/>
</dbReference>
<dbReference type="GO" id="GO:0046513">
    <property type="term" value="P:ceramide biosynthetic process"/>
    <property type="evidence" value="ECO:0007669"/>
    <property type="project" value="TreeGrafter"/>
</dbReference>
<dbReference type="Gene3D" id="3.40.640.10">
    <property type="entry name" value="Type I PLP-dependent aspartate aminotransferase-like (Major domain)"/>
    <property type="match status" value="1"/>
</dbReference>
<dbReference type="InterPro" id="IPR004839">
    <property type="entry name" value="Aminotransferase_I/II_large"/>
</dbReference>
<evidence type="ECO:0000256" key="3">
    <source>
        <dbReference type="ARBA" id="ARBA00004991"/>
    </source>
</evidence>
<evidence type="ECO:0000256" key="4">
    <source>
        <dbReference type="ARBA" id="ARBA00008392"/>
    </source>
</evidence>
<dbReference type="InterPro" id="IPR015422">
    <property type="entry name" value="PyrdxlP-dep_Trfase_small"/>
</dbReference>
<keyword evidence="7" id="KW-0663">Pyridoxal phosphate</keyword>
<dbReference type="InterPro" id="IPR015421">
    <property type="entry name" value="PyrdxlP-dep_Trfase_major"/>
</dbReference>
<comment type="pathway">
    <text evidence="3">Sphingolipid metabolism.</text>
</comment>
<comment type="pathway">
    <text evidence="2">Lipid metabolism; sphingolipid metabolism.</text>
</comment>
<evidence type="ECO:0000256" key="5">
    <source>
        <dbReference type="ARBA" id="ARBA00013220"/>
    </source>
</evidence>
<dbReference type="GO" id="GO:0004758">
    <property type="term" value="F:serine C-palmitoyltransferase activity"/>
    <property type="evidence" value="ECO:0007669"/>
    <property type="project" value="TreeGrafter"/>
</dbReference>
<organism evidence="12 13">
    <name type="scientific">Ambispora gerdemannii</name>
    <dbReference type="NCBI Taxonomy" id="144530"/>
    <lineage>
        <taxon>Eukaryota</taxon>
        <taxon>Fungi</taxon>
        <taxon>Fungi incertae sedis</taxon>
        <taxon>Mucoromycota</taxon>
        <taxon>Glomeromycotina</taxon>
        <taxon>Glomeromycetes</taxon>
        <taxon>Archaeosporales</taxon>
        <taxon>Ambisporaceae</taxon>
        <taxon>Ambispora</taxon>
    </lineage>
</organism>
<evidence type="ECO:0000259" key="11">
    <source>
        <dbReference type="Pfam" id="PF00155"/>
    </source>
</evidence>